<dbReference type="EMBL" id="BANR01000013">
    <property type="protein sequence ID" value="GAC49485.1"/>
    <property type="molecule type" value="Genomic_DNA"/>
</dbReference>
<dbReference type="InterPro" id="IPR029016">
    <property type="entry name" value="GAF-like_dom_sf"/>
</dbReference>
<sequence length="400" mass="43321">MNRAVSVEQAAETTSDLANIRACIIGDTTGSAHASRHYPADYTPPTPVLESWLRAQRRGHRREHHNPTLISDDELARRREHSPLRHASRAAQAIVDASADDADLVFGMFDADGVMLWGQADPRLRELASVLHIREGARWDEESVATSVVGQVLADPRPQRVYPVEHYAHALNEWYCAGAPVRDRVSGEIAGVIAFAGQANAVQPATLMLAVSVAELCAHEVSDEHQRRLSTLRETSGKSLSDFKTALLVDEDGLVADSRGVIAPTRIAPPSDGEMRFVTGLGVCVAERVVGGWVVRPAGPSGPILIELDLRGEPSIHVTDGPDNLTIVITRRHAQILLLLSDAGRAGLTSAQLSKFLFGDATHEVSVRAEMSRLRRAVGTLVTSRPYRLAAEVTLTVIPD</sequence>
<dbReference type="eggNOG" id="COG3284">
    <property type="taxonomic scope" value="Bacteria"/>
</dbReference>
<dbReference type="InterPro" id="IPR003018">
    <property type="entry name" value="GAF"/>
</dbReference>
<keyword evidence="3" id="KW-1185">Reference proteome</keyword>
<evidence type="ECO:0000259" key="1">
    <source>
        <dbReference type="Pfam" id="PF01590"/>
    </source>
</evidence>
<dbReference type="Proteomes" id="UP000010988">
    <property type="component" value="Unassembled WGS sequence"/>
</dbReference>
<feature type="domain" description="GAF" evidence="1">
    <location>
        <begin position="104"/>
        <end position="220"/>
    </location>
</feature>
<protein>
    <recommendedName>
        <fullName evidence="1">GAF domain-containing protein</fullName>
    </recommendedName>
</protein>
<organism evidence="2 3">
    <name type="scientific">Gordonia aichiensis NBRC 108223</name>
    <dbReference type="NCBI Taxonomy" id="1220583"/>
    <lineage>
        <taxon>Bacteria</taxon>
        <taxon>Bacillati</taxon>
        <taxon>Actinomycetota</taxon>
        <taxon>Actinomycetes</taxon>
        <taxon>Mycobacteriales</taxon>
        <taxon>Gordoniaceae</taxon>
        <taxon>Gordonia</taxon>
    </lineage>
</organism>
<dbReference type="STRING" id="1220583.GOACH_13_00770"/>
<evidence type="ECO:0000313" key="3">
    <source>
        <dbReference type="Proteomes" id="UP000010988"/>
    </source>
</evidence>
<proteinExistence type="predicted"/>
<accession>L7KKV2</accession>
<dbReference type="AlphaFoldDB" id="L7KKV2"/>
<comment type="caution">
    <text evidence="2">The sequence shown here is derived from an EMBL/GenBank/DDBJ whole genome shotgun (WGS) entry which is preliminary data.</text>
</comment>
<dbReference type="RefSeq" id="WP_005175702.1">
    <property type="nucleotide sequence ID" value="NZ_BANR01000013.1"/>
</dbReference>
<name>L7KKV2_9ACTN</name>
<reference evidence="2 3" key="1">
    <citation type="submission" date="2012-12" db="EMBL/GenBank/DDBJ databases">
        <title>Whole genome shotgun sequence of Gordonia aichiensis NBRC 108223.</title>
        <authorList>
            <person name="Isaki-Nakamura S."/>
            <person name="Hosoyama A."/>
            <person name="Tsuchikane K."/>
            <person name="Ando Y."/>
            <person name="Baba S."/>
            <person name="Ohji S."/>
            <person name="Hamada M."/>
            <person name="Tamura T."/>
            <person name="Yamazoe A."/>
            <person name="Yamazaki S."/>
            <person name="Fujita N."/>
        </authorList>
    </citation>
    <scope>NUCLEOTIDE SEQUENCE [LARGE SCALE GENOMIC DNA]</scope>
    <source>
        <strain evidence="2 3">NBRC 108223</strain>
    </source>
</reference>
<dbReference type="OrthoDB" id="3928741at2"/>
<dbReference type="Gene3D" id="3.30.450.40">
    <property type="match status" value="1"/>
</dbReference>
<gene>
    <name evidence="2" type="ORF">GOACH_13_00770</name>
</gene>
<dbReference type="Pfam" id="PF01590">
    <property type="entry name" value="GAF"/>
    <property type="match status" value="1"/>
</dbReference>
<evidence type="ECO:0000313" key="2">
    <source>
        <dbReference type="EMBL" id="GAC49485.1"/>
    </source>
</evidence>